<dbReference type="EMBL" id="VSZS01000045">
    <property type="protein sequence ID" value="TYR36459.1"/>
    <property type="molecule type" value="Genomic_DNA"/>
</dbReference>
<evidence type="ECO:0000256" key="5">
    <source>
        <dbReference type="ARBA" id="ARBA00022741"/>
    </source>
</evidence>
<keyword evidence="5" id="KW-0547">Nucleotide-binding</keyword>
<dbReference type="GO" id="GO:0009298">
    <property type="term" value="P:GDP-mannose biosynthetic process"/>
    <property type="evidence" value="ECO:0007669"/>
    <property type="project" value="TreeGrafter"/>
</dbReference>
<evidence type="ECO:0000256" key="3">
    <source>
        <dbReference type="ARBA" id="ARBA00022679"/>
    </source>
</evidence>
<evidence type="ECO:0000256" key="8">
    <source>
        <dbReference type="RuleBase" id="RU004190"/>
    </source>
</evidence>
<proteinExistence type="inferred from homology"/>
<evidence type="ECO:0000256" key="4">
    <source>
        <dbReference type="ARBA" id="ARBA00022695"/>
    </source>
</evidence>
<dbReference type="CDD" id="cd02509">
    <property type="entry name" value="GDP-M1P_Guanylyltransferase"/>
    <property type="match status" value="1"/>
</dbReference>
<evidence type="ECO:0000256" key="7">
    <source>
        <dbReference type="ARBA" id="ARBA00047343"/>
    </source>
</evidence>
<keyword evidence="4 12" id="KW-0548">Nucleotidyltransferase</keyword>
<evidence type="ECO:0000259" key="10">
    <source>
        <dbReference type="Pfam" id="PF01050"/>
    </source>
</evidence>
<accession>A0A5D4H9E0</accession>
<dbReference type="NCBIfam" id="TIGR01479">
    <property type="entry name" value="GMP_PMI"/>
    <property type="match status" value="1"/>
</dbReference>
<comment type="similarity">
    <text evidence="1 8">Belongs to the mannose-6-phosphate isomerase type 2 family.</text>
</comment>
<dbReference type="GO" id="GO:0016853">
    <property type="term" value="F:isomerase activity"/>
    <property type="evidence" value="ECO:0007669"/>
    <property type="project" value="UniProtKB-KW"/>
</dbReference>
<dbReference type="InterPro" id="IPR014710">
    <property type="entry name" value="RmlC-like_jellyroll"/>
</dbReference>
<dbReference type="GO" id="GO:0000271">
    <property type="term" value="P:polysaccharide biosynthetic process"/>
    <property type="evidence" value="ECO:0007669"/>
    <property type="project" value="InterPro"/>
</dbReference>
<dbReference type="InterPro" id="IPR005835">
    <property type="entry name" value="NTP_transferase_dom"/>
</dbReference>
<dbReference type="SUPFAM" id="SSF53448">
    <property type="entry name" value="Nucleotide-diphospho-sugar transferases"/>
    <property type="match status" value="1"/>
</dbReference>
<evidence type="ECO:0000259" key="9">
    <source>
        <dbReference type="Pfam" id="PF00483"/>
    </source>
</evidence>
<dbReference type="InterPro" id="IPR006375">
    <property type="entry name" value="Man1P_GuaTrfase/Man6P_Isoase"/>
</dbReference>
<dbReference type="FunFam" id="3.90.550.10:FF:000046">
    <property type="entry name" value="Mannose-1-phosphate guanylyltransferase (GDP)"/>
    <property type="match status" value="1"/>
</dbReference>
<dbReference type="Pfam" id="PF01050">
    <property type="entry name" value="MannoseP_isomer"/>
    <property type="match status" value="1"/>
</dbReference>
<feature type="domain" description="Mannose-6-phosphate isomerase type II C-terminal" evidence="10">
    <location>
        <begin position="353"/>
        <end position="466"/>
    </location>
</feature>
<dbReference type="FunFam" id="2.60.120.10:FF:000032">
    <property type="entry name" value="Mannose-1-phosphate guanylyltransferase/mannose-6-phosphate isomerase"/>
    <property type="match status" value="1"/>
</dbReference>
<evidence type="ECO:0000259" key="11">
    <source>
        <dbReference type="Pfam" id="PF22640"/>
    </source>
</evidence>
<feature type="domain" description="Nucleotidyl transferase" evidence="9">
    <location>
        <begin position="5"/>
        <end position="280"/>
    </location>
</feature>
<sequence length="472" mass="51636">MTLVPVIMSGGAGSRLWPLSREAFPKPFIELPDGETLIGKTYRRVAALDGVSHILTVTGRDFLFLTVDAYADTGAPHRANTFLLEPMGRDTAAAMALATLQATEAFGEDATLLFLPADHLIADEAAFARAVERAVTLAGQGKIVTFGIVPERAETAFGYIETDGEDVLRFVEKPDVETAVTYLASGRHYWNSGMFCASTKTMMKALETHCPDVLEVARGALGAARQGAVGETLTFEVGREQFAKAPAISIDYAVMEKASNIACVPVSCGWSDIGSWNAMSMLLDADEHGNRLVGETIIEDASGCFVHSEDRLVSLVGVEDLLVVDTPDALLVAHRDKAQDVKTIYNRLKSRGHESATLHRTSHRPWGTYTVLEEGERFKIKRIEVKPGQRLSLQAHHHRSEHWVVVSGTAQVVNGDREILLSTNQSTYIPCGHRHRLENPGILPLVLIEVQSGEYLGEDDIVRFEDIYGRAQ</sequence>
<dbReference type="PANTHER" id="PTHR46390:SF1">
    <property type="entry name" value="MANNOSE-1-PHOSPHATE GUANYLYLTRANSFERASE"/>
    <property type="match status" value="1"/>
</dbReference>
<dbReference type="AlphaFoldDB" id="A0A5D4H9E0"/>
<dbReference type="InterPro" id="IPR049577">
    <property type="entry name" value="GMPP_N"/>
</dbReference>
<evidence type="ECO:0000313" key="12">
    <source>
        <dbReference type="EMBL" id="TYR36459.1"/>
    </source>
</evidence>
<protein>
    <recommendedName>
        <fullName evidence="2">mannose-1-phosphate guanylyltransferase</fullName>
        <ecNumber evidence="2">2.7.7.13</ecNumber>
    </recommendedName>
</protein>
<gene>
    <name evidence="12" type="ORF">FY036_00870</name>
</gene>
<dbReference type="Pfam" id="PF22640">
    <property type="entry name" value="ManC_GMP_beta-helix"/>
    <property type="match status" value="1"/>
</dbReference>
<evidence type="ECO:0000256" key="1">
    <source>
        <dbReference type="ARBA" id="ARBA00006115"/>
    </source>
</evidence>
<dbReference type="PANTHER" id="PTHR46390">
    <property type="entry name" value="MANNOSE-1-PHOSPHATE GUANYLYLTRANSFERASE"/>
    <property type="match status" value="1"/>
</dbReference>
<name>A0A5D4H9E0_9HYPH</name>
<dbReference type="RefSeq" id="WP_148912835.1">
    <property type="nucleotide sequence ID" value="NZ_VSZS01000045.1"/>
</dbReference>
<dbReference type="InterPro" id="IPR011051">
    <property type="entry name" value="RmlC_Cupin_sf"/>
</dbReference>
<reference evidence="12 13" key="1">
    <citation type="submission" date="2019-08" db="EMBL/GenBank/DDBJ databases">
        <authorList>
            <person name="Seo Y.L."/>
        </authorList>
    </citation>
    <scope>NUCLEOTIDE SEQUENCE [LARGE SCALE GENOMIC DNA]</scope>
    <source>
        <strain evidence="12 13">MaA-C15</strain>
    </source>
</reference>
<dbReference type="Gene3D" id="2.60.120.10">
    <property type="entry name" value="Jelly Rolls"/>
    <property type="match status" value="1"/>
</dbReference>
<dbReference type="SUPFAM" id="SSF51182">
    <property type="entry name" value="RmlC-like cupins"/>
    <property type="match status" value="1"/>
</dbReference>
<dbReference type="EC" id="2.7.7.13" evidence="2"/>
<dbReference type="InterPro" id="IPR054566">
    <property type="entry name" value="ManC/GMP-like_b-helix"/>
</dbReference>
<evidence type="ECO:0000256" key="2">
    <source>
        <dbReference type="ARBA" id="ARBA00012387"/>
    </source>
</evidence>
<organism evidence="12 13">
    <name type="scientific">Neoaquamicrobium microcysteis</name>
    <dbReference type="NCBI Taxonomy" id="2682781"/>
    <lineage>
        <taxon>Bacteria</taxon>
        <taxon>Pseudomonadati</taxon>
        <taxon>Pseudomonadota</taxon>
        <taxon>Alphaproteobacteria</taxon>
        <taxon>Hyphomicrobiales</taxon>
        <taxon>Phyllobacteriaceae</taxon>
        <taxon>Neoaquamicrobium</taxon>
    </lineage>
</organism>
<keyword evidence="12" id="KW-0413">Isomerase</keyword>
<keyword evidence="6" id="KW-0342">GTP-binding</keyword>
<keyword evidence="13" id="KW-1185">Reference proteome</keyword>
<dbReference type="GO" id="GO:0005525">
    <property type="term" value="F:GTP binding"/>
    <property type="evidence" value="ECO:0007669"/>
    <property type="project" value="UniProtKB-KW"/>
</dbReference>
<dbReference type="InterPro" id="IPR051161">
    <property type="entry name" value="Mannose-6P_isomerase_type2"/>
</dbReference>
<feature type="domain" description="MannoseP isomerase/GMP-like beta-helix" evidence="11">
    <location>
        <begin position="295"/>
        <end position="348"/>
    </location>
</feature>
<dbReference type="CDD" id="cd02213">
    <property type="entry name" value="cupin_PMI_typeII_C"/>
    <property type="match status" value="1"/>
</dbReference>
<dbReference type="Pfam" id="PF00483">
    <property type="entry name" value="NTP_transferase"/>
    <property type="match status" value="1"/>
</dbReference>
<dbReference type="Gene3D" id="3.90.550.10">
    <property type="entry name" value="Spore Coat Polysaccharide Biosynthesis Protein SpsA, Chain A"/>
    <property type="match status" value="1"/>
</dbReference>
<dbReference type="GO" id="GO:0004475">
    <property type="term" value="F:mannose-1-phosphate guanylyltransferase (GTP) activity"/>
    <property type="evidence" value="ECO:0007669"/>
    <property type="project" value="UniProtKB-EC"/>
</dbReference>
<comment type="caution">
    <text evidence="12">The sequence shown here is derived from an EMBL/GenBank/DDBJ whole genome shotgun (WGS) entry which is preliminary data.</text>
</comment>
<dbReference type="InterPro" id="IPR029044">
    <property type="entry name" value="Nucleotide-diphossugar_trans"/>
</dbReference>
<comment type="catalytic activity">
    <reaction evidence="7">
        <text>alpha-D-mannose 1-phosphate + GTP + H(+) = GDP-alpha-D-mannose + diphosphate</text>
        <dbReference type="Rhea" id="RHEA:15229"/>
        <dbReference type="ChEBI" id="CHEBI:15378"/>
        <dbReference type="ChEBI" id="CHEBI:33019"/>
        <dbReference type="ChEBI" id="CHEBI:37565"/>
        <dbReference type="ChEBI" id="CHEBI:57527"/>
        <dbReference type="ChEBI" id="CHEBI:58409"/>
        <dbReference type="EC" id="2.7.7.13"/>
    </reaction>
</comment>
<dbReference type="InterPro" id="IPR001538">
    <property type="entry name" value="Man6P_isomerase-2_C"/>
</dbReference>
<dbReference type="OrthoDB" id="9806359at2"/>
<evidence type="ECO:0000256" key="6">
    <source>
        <dbReference type="ARBA" id="ARBA00023134"/>
    </source>
</evidence>
<evidence type="ECO:0000313" key="13">
    <source>
        <dbReference type="Proteomes" id="UP000323258"/>
    </source>
</evidence>
<reference evidence="12 13" key="2">
    <citation type="submission" date="2019-09" db="EMBL/GenBank/DDBJ databases">
        <title>Mesorhizobium sp. MaA-C15 isolated from Microcystis aeruginosa.</title>
        <authorList>
            <person name="Jeong S.E."/>
            <person name="Jin H.M."/>
            <person name="Jeon C.O."/>
        </authorList>
    </citation>
    <scope>NUCLEOTIDE SEQUENCE [LARGE SCALE GENOMIC DNA]</scope>
    <source>
        <strain evidence="12 13">MaA-C15</strain>
    </source>
</reference>
<keyword evidence="3 12" id="KW-0808">Transferase</keyword>
<dbReference type="Proteomes" id="UP000323258">
    <property type="component" value="Unassembled WGS sequence"/>
</dbReference>